<feature type="compositionally biased region" description="Basic and acidic residues" evidence="1">
    <location>
        <begin position="56"/>
        <end position="71"/>
    </location>
</feature>
<dbReference type="Proteomes" id="UP000007305">
    <property type="component" value="Chromosome 2"/>
</dbReference>
<name>A0A804MGE5_MAIZE</name>
<evidence type="ECO:0000256" key="1">
    <source>
        <dbReference type="SAM" id="MobiDB-lite"/>
    </source>
</evidence>
<reference evidence="2" key="3">
    <citation type="submission" date="2021-05" db="UniProtKB">
        <authorList>
            <consortium name="EnsemblPlants"/>
        </authorList>
    </citation>
    <scope>IDENTIFICATION</scope>
    <source>
        <strain evidence="2">cv. B73</strain>
    </source>
</reference>
<dbReference type="EnsemblPlants" id="Zm00001eb083600_T002">
    <property type="protein sequence ID" value="Zm00001eb083600_P002"/>
    <property type="gene ID" value="Zm00001eb083600"/>
</dbReference>
<accession>A0A804MGE5</accession>
<sequence length="124" mass="13650">MLPPRQRRRRRAGPAREGELLPPPSSQLCCAIASPAVPSAHNSGHVWNVPLRVAGRDRDRGNRREGRDLRVGLRRAQGRVADQVPADGGTDAGGGQLDWQDQEGRRLMRRHSSTLLTESCSLCK</sequence>
<reference evidence="3" key="1">
    <citation type="submission" date="2015-12" db="EMBL/GenBank/DDBJ databases">
        <title>Update maize B73 reference genome by single molecule sequencing technologies.</title>
        <authorList>
            <consortium name="Maize Genome Sequencing Project"/>
            <person name="Ware D."/>
        </authorList>
    </citation>
    <scope>NUCLEOTIDE SEQUENCE [LARGE SCALE GENOMIC DNA]</scope>
    <source>
        <strain evidence="3">cv. B73</strain>
    </source>
</reference>
<protein>
    <submittedName>
        <fullName evidence="2">Uncharacterized protein</fullName>
    </submittedName>
</protein>
<gene>
    <name evidence="2" type="primary">LOC100276592</name>
</gene>
<dbReference type="Gramene" id="Zm00001eb083600_T002">
    <property type="protein sequence ID" value="Zm00001eb083600_P002"/>
    <property type="gene ID" value="Zm00001eb083600"/>
</dbReference>
<reference evidence="2" key="2">
    <citation type="submission" date="2019-07" db="EMBL/GenBank/DDBJ databases">
        <authorList>
            <person name="Seetharam A."/>
            <person name="Woodhouse M."/>
            <person name="Cannon E."/>
        </authorList>
    </citation>
    <scope>NUCLEOTIDE SEQUENCE [LARGE SCALE GENOMIC DNA]</scope>
    <source>
        <strain evidence="2">cv. B73</strain>
    </source>
</reference>
<feature type="compositionally biased region" description="Basic residues" evidence="1">
    <location>
        <begin position="1"/>
        <end position="13"/>
    </location>
</feature>
<evidence type="ECO:0000313" key="2">
    <source>
        <dbReference type="EnsemblPlants" id="Zm00001eb083600_P002"/>
    </source>
</evidence>
<proteinExistence type="predicted"/>
<evidence type="ECO:0000313" key="3">
    <source>
        <dbReference type="Proteomes" id="UP000007305"/>
    </source>
</evidence>
<keyword evidence="3" id="KW-1185">Reference proteome</keyword>
<feature type="region of interest" description="Disordered" evidence="1">
    <location>
        <begin position="56"/>
        <end position="104"/>
    </location>
</feature>
<organism evidence="2 3">
    <name type="scientific">Zea mays</name>
    <name type="common">Maize</name>
    <dbReference type="NCBI Taxonomy" id="4577"/>
    <lineage>
        <taxon>Eukaryota</taxon>
        <taxon>Viridiplantae</taxon>
        <taxon>Streptophyta</taxon>
        <taxon>Embryophyta</taxon>
        <taxon>Tracheophyta</taxon>
        <taxon>Spermatophyta</taxon>
        <taxon>Magnoliopsida</taxon>
        <taxon>Liliopsida</taxon>
        <taxon>Poales</taxon>
        <taxon>Poaceae</taxon>
        <taxon>PACMAD clade</taxon>
        <taxon>Panicoideae</taxon>
        <taxon>Andropogonodae</taxon>
        <taxon>Andropogoneae</taxon>
        <taxon>Tripsacinae</taxon>
        <taxon>Zea</taxon>
    </lineage>
</organism>
<feature type="region of interest" description="Disordered" evidence="1">
    <location>
        <begin position="1"/>
        <end position="25"/>
    </location>
</feature>
<dbReference type="AlphaFoldDB" id="A0A804MGE5"/>